<feature type="domain" description="Inner membrane protein YgaP-like transmembrane" evidence="1">
    <location>
        <begin position="1"/>
        <end position="61"/>
    </location>
</feature>
<dbReference type="AlphaFoldDB" id="M0HH03"/>
<evidence type="ECO:0000313" key="3">
    <source>
        <dbReference type="Proteomes" id="UP000011612"/>
    </source>
</evidence>
<proteinExistence type="predicted"/>
<organism evidence="2 3">
    <name type="scientific">Haloferax elongans ATCC BAA-1513</name>
    <dbReference type="NCBI Taxonomy" id="1230453"/>
    <lineage>
        <taxon>Archaea</taxon>
        <taxon>Methanobacteriati</taxon>
        <taxon>Methanobacteriota</taxon>
        <taxon>Stenosarchaea group</taxon>
        <taxon>Halobacteria</taxon>
        <taxon>Halobacteriales</taxon>
        <taxon>Haloferacaceae</taxon>
        <taxon>Haloferax</taxon>
    </lineage>
</organism>
<keyword evidence="3" id="KW-1185">Reference proteome</keyword>
<dbReference type="PATRIC" id="fig|1230453.4.peg.2946"/>
<reference evidence="2 3" key="1">
    <citation type="journal article" date="2014" name="PLoS Genet.">
        <title>Phylogenetically driven sequencing of extremely halophilic archaea reveals strategies for static and dynamic osmo-response.</title>
        <authorList>
            <person name="Becker E.A."/>
            <person name="Seitzer P.M."/>
            <person name="Tritt A."/>
            <person name="Larsen D."/>
            <person name="Krusor M."/>
            <person name="Yao A.I."/>
            <person name="Wu D."/>
            <person name="Madern D."/>
            <person name="Eisen J.A."/>
            <person name="Darling A.E."/>
            <person name="Facciotti M.T."/>
        </authorList>
    </citation>
    <scope>NUCLEOTIDE SEQUENCE [LARGE SCALE GENOMIC DNA]</scope>
    <source>
        <strain evidence="2 3">ATCC BAA-1513</strain>
    </source>
</reference>
<dbReference type="RefSeq" id="WP_008325600.1">
    <property type="nucleotide sequence ID" value="NZ_AOLK01000022.1"/>
</dbReference>
<dbReference type="OrthoDB" id="100832at2157"/>
<dbReference type="EMBL" id="AOLK01000022">
    <property type="protein sequence ID" value="ELZ82369.1"/>
    <property type="molecule type" value="Genomic_DNA"/>
</dbReference>
<dbReference type="Proteomes" id="UP000011612">
    <property type="component" value="Unassembled WGS sequence"/>
</dbReference>
<dbReference type="Pfam" id="PF11127">
    <property type="entry name" value="YgaP-like_TM"/>
    <property type="match status" value="1"/>
</dbReference>
<dbReference type="STRING" id="1230453.C453_14828"/>
<evidence type="ECO:0000259" key="1">
    <source>
        <dbReference type="Pfam" id="PF11127"/>
    </source>
</evidence>
<name>M0HH03_HALEO</name>
<evidence type="ECO:0000313" key="2">
    <source>
        <dbReference type="EMBL" id="ELZ82369.1"/>
    </source>
</evidence>
<comment type="caution">
    <text evidence="2">The sequence shown here is derived from an EMBL/GenBank/DDBJ whole genome shotgun (WGS) entry which is preliminary data.</text>
</comment>
<accession>M0HH03</accession>
<dbReference type="InterPro" id="IPR021309">
    <property type="entry name" value="YgaP-like_TM"/>
</dbReference>
<sequence>MRQNVGTSDRILGLWLLAVAVSAFRVGRRAMAATTGIAGLGLVQNAVTGFCGCNWLFSIDTTCDGDGACRR</sequence>
<protein>
    <recommendedName>
        <fullName evidence="1">Inner membrane protein YgaP-like transmembrane domain-containing protein</fullName>
    </recommendedName>
</protein>
<gene>
    <name evidence="2" type="ORF">C453_14828</name>
</gene>